<feature type="signal peptide" evidence="1">
    <location>
        <begin position="1"/>
        <end position="19"/>
    </location>
</feature>
<feature type="chain" id="PRO_5015002010" evidence="1">
    <location>
        <begin position="20"/>
        <end position="221"/>
    </location>
</feature>
<organism evidence="2 3">
    <name type="scientific">Puccinia coronata f. sp. avenae</name>
    <dbReference type="NCBI Taxonomy" id="200324"/>
    <lineage>
        <taxon>Eukaryota</taxon>
        <taxon>Fungi</taxon>
        <taxon>Dikarya</taxon>
        <taxon>Basidiomycota</taxon>
        <taxon>Pucciniomycotina</taxon>
        <taxon>Pucciniomycetes</taxon>
        <taxon>Pucciniales</taxon>
        <taxon>Pucciniaceae</taxon>
        <taxon>Puccinia</taxon>
    </lineage>
</organism>
<keyword evidence="1" id="KW-0732">Signal</keyword>
<comment type="caution">
    <text evidence="2">The sequence shown here is derived from an EMBL/GenBank/DDBJ whole genome shotgun (WGS) entry which is preliminary data.</text>
</comment>
<evidence type="ECO:0000256" key="1">
    <source>
        <dbReference type="SAM" id="SignalP"/>
    </source>
</evidence>
<accession>A0A2N5TYQ9</accession>
<dbReference type="EMBL" id="PGCI01000291">
    <property type="protein sequence ID" value="PLW30630.1"/>
    <property type="molecule type" value="Genomic_DNA"/>
</dbReference>
<gene>
    <name evidence="2" type="ORF">PCASD_17770</name>
</gene>
<evidence type="ECO:0000313" key="3">
    <source>
        <dbReference type="Proteomes" id="UP000235392"/>
    </source>
</evidence>
<protein>
    <submittedName>
        <fullName evidence="2">Uncharacterized protein</fullName>
    </submittedName>
</protein>
<sequence>MKSLIITISAALMMSRVHSHPSTAAFNATASPATAAAVGTNATALMENSLVPSTNGSAIFYMEKDIQWTKSNFTIYNHNGTAAYTITNQYAAGNLTAKESSSPTLSSGEKKLRKVKHCGFGQTYEADDGTTFILDTRAFLPDRWYIKDANSEYTFKRHALSLQGNILENQRIVADVQIVTNVSASATPKKQLSLMTDGSVRTWDLIALLALAKSRIHSCGY</sequence>
<dbReference type="AlphaFoldDB" id="A0A2N5TYQ9"/>
<proteinExistence type="predicted"/>
<evidence type="ECO:0000313" key="2">
    <source>
        <dbReference type="EMBL" id="PLW30630.1"/>
    </source>
</evidence>
<name>A0A2N5TYQ9_9BASI</name>
<reference evidence="2 3" key="1">
    <citation type="submission" date="2017-11" db="EMBL/GenBank/DDBJ databases">
        <title>De novo assembly and phasing of dikaryotic genomes from two isolates of Puccinia coronata f. sp. avenae, the causal agent of oat crown rust.</title>
        <authorList>
            <person name="Miller M.E."/>
            <person name="Zhang Y."/>
            <person name="Omidvar V."/>
            <person name="Sperschneider J."/>
            <person name="Schwessinger B."/>
            <person name="Raley C."/>
            <person name="Palmer J.M."/>
            <person name="Garnica D."/>
            <person name="Upadhyaya N."/>
            <person name="Rathjen J."/>
            <person name="Taylor J.M."/>
            <person name="Park R.F."/>
            <person name="Dodds P.N."/>
            <person name="Hirsch C.D."/>
            <person name="Kianian S.F."/>
            <person name="Figueroa M."/>
        </authorList>
    </citation>
    <scope>NUCLEOTIDE SEQUENCE [LARGE SCALE GENOMIC DNA]</scope>
    <source>
        <strain evidence="2">12SD80</strain>
    </source>
</reference>
<dbReference type="Proteomes" id="UP000235392">
    <property type="component" value="Unassembled WGS sequence"/>
</dbReference>